<dbReference type="AlphaFoldDB" id="A0A662ZJW6"/>
<evidence type="ECO:0000313" key="1">
    <source>
        <dbReference type="EMBL" id="SFP72636.1"/>
    </source>
</evidence>
<sequence>FGHFLICYIATLITRILQIYELNDEDSYQAIFKFIRDFQLAKCNGKYVNLLTKSDFLDKISELTKLPVKSALLTQKQYEKIMNYRFK</sequence>
<dbReference type="RefSeq" id="WP_218140360.1">
    <property type="nucleotide sequence ID" value="NZ_FOXF01000063.1"/>
</dbReference>
<dbReference type="Proteomes" id="UP000243745">
    <property type="component" value="Unassembled WGS sequence"/>
</dbReference>
<keyword evidence="2" id="KW-1185">Reference proteome</keyword>
<name>A0A662ZJW6_9GAMM</name>
<feature type="non-terminal residue" evidence="1">
    <location>
        <position position="1"/>
    </location>
</feature>
<accession>A0A662ZJW6</accession>
<gene>
    <name evidence="1" type="ORF">SAMN02910344_02161</name>
</gene>
<organism evidence="1 2">
    <name type="scientific">Ruminobacter amylophilus</name>
    <dbReference type="NCBI Taxonomy" id="867"/>
    <lineage>
        <taxon>Bacteria</taxon>
        <taxon>Pseudomonadati</taxon>
        <taxon>Pseudomonadota</taxon>
        <taxon>Gammaproteobacteria</taxon>
        <taxon>Aeromonadales</taxon>
        <taxon>Succinivibrionaceae</taxon>
        <taxon>Ruminobacter</taxon>
    </lineage>
</organism>
<reference evidence="1 2" key="1">
    <citation type="submission" date="2016-10" db="EMBL/GenBank/DDBJ databases">
        <authorList>
            <person name="Varghese N."/>
            <person name="Submissions S."/>
        </authorList>
    </citation>
    <scope>NUCLEOTIDE SEQUENCE [LARGE SCALE GENOMIC DNA]</scope>
    <source>
        <strain evidence="1 2">DSM 1361</strain>
    </source>
</reference>
<protein>
    <submittedName>
        <fullName evidence="1">Uncharacterized protein</fullName>
    </submittedName>
</protein>
<evidence type="ECO:0000313" key="2">
    <source>
        <dbReference type="Proteomes" id="UP000243745"/>
    </source>
</evidence>
<proteinExistence type="predicted"/>
<dbReference type="EMBL" id="FOXF01000063">
    <property type="protein sequence ID" value="SFP72636.1"/>
    <property type="molecule type" value="Genomic_DNA"/>
</dbReference>